<organism evidence="2 3">
    <name type="scientific">Dactylosporangium maewongense</name>
    <dbReference type="NCBI Taxonomy" id="634393"/>
    <lineage>
        <taxon>Bacteria</taxon>
        <taxon>Bacillati</taxon>
        <taxon>Actinomycetota</taxon>
        <taxon>Actinomycetes</taxon>
        <taxon>Micromonosporales</taxon>
        <taxon>Micromonosporaceae</taxon>
        <taxon>Dactylosporangium</taxon>
    </lineage>
</organism>
<sequence length="143" mass="15315">MDGEYRVGMGMAQQFAWKSAVMRMTWVVVAAASVSLLLDAVWPPAANAAAAGAWVGAFWTVSETPGPVMRFRVRLVRLAGLVAAAGVVWGVVDLAWPLESQPTWLLHLGSVCVAWISCLAVIGVIELRVRRQRANTIASSGLL</sequence>
<proteinExistence type="predicted"/>
<gene>
    <name evidence="2" type="ORF">GCM10009827_039320</name>
</gene>
<comment type="caution">
    <text evidence="2">The sequence shown here is derived from an EMBL/GenBank/DDBJ whole genome shotgun (WGS) entry which is preliminary data.</text>
</comment>
<accession>A0ABP4LAQ3</accession>
<evidence type="ECO:0000313" key="2">
    <source>
        <dbReference type="EMBL" id="GAA1519956.1"/>
    </source>
</evidence>
<dbReference type="RefSeq" id="WP_344503426.1">
    <property type="nucleotide sequence ID" value="NZ_BAAAQD010000007.1"/>
</dbReference>
<protein>
    <recommendedName>
        <fullName evidence="4">Transmembrane protein</fullName>
    </recommendedName>
</protein>
<feature type="transmembrane region" description="Helical" evidence="1">
    <location>
        <begin position="104"/>
        <end position="125"/>
    </location>
</feature>
<keyword evidence="1" id="KW-1133">Transmembrane helix</keyword>
<evidence type="ECO:0000313" key="3">
    <source>
        <dbReference type="Proteomes" id="UP001501470"/>
    </source>
</evidence>
<name>A0ABP4LAQ3_9ACTN</name>
<evidence type="ECO:0000256" key="1">
    <source>
        <dbReference type="SAM" id="Phobius"/>
    </source>
</evidence>
<reference evidence="3" key="1">
    <citation type="journal article" date="2019" name="Int. J. Syst. Evol. Microbiol.">
        <title>The Global Catalogue of Microorganisms (GCM) 10K type strain sequencing project: providing services to taxonomists for standard genome sequencing and annotation.</title>
        <authorList>
            <consortium name="The Broad Institute Genomics Platform"/>
            <consortium name="The Broad Institute Genome Sequencing Center for Infectious Disease"/>
            <person name="Wu L."/>
            <person name="Ma J."/>
        </authorList>
    </citation>
    <scope>NUCLEOTIDE SEQUENCE [LARGE SCALE GENOMIC DNA]</scope>
    <source>
        <strain evidence="3">JCM 15933</strain>
    </source>
</reference>
<keyword evidence="1" id="KW-0472">Membrane</keyword>
<evidence type="ECO:0008006" key="4">
    <source>
        <dbReference type="Google" id="ProtNLM"/>
    </source>
</evidence>
<keyword evidence="1" id="KW-0812">Transmembrane</keyword>
<feature type="transmembrane region" description="Helical" evidence="1">
    <location>
        <begin position="20"/>
        <end position="38"/>
    </location>
</feature>
<feature type="transmembrane region" description="Helical" evidence="1">
    <location>
        <begin position="74"/>
        <end position="92"/>
    </location>
</feature>
<dbReference type="EMBL" id="BAAAQD010000007">
    <property type="protein sequence ID" value="GAA1519956.1"/>
    <property type="molecule type" value="Genomic_DNA"/>
</dbReference>
<keyword evidence="3" id="KW-1185">Reference proteome</keyword>
<dbReference type="Proteomes" id="UP001501470">
    <property type="component" value="Unassembled WGS sequence"/>
</dbReference>